<sequence>MSKTNTPLETQPMDAGSMVTAERHVLADALFNAGPDAPTLCEGWQTRHLLAHLILRESKPDAVAGIALPFLADRTDRLTNEYADKLRDEDVYEDAINTFVELPGYFKMRENRPQLDANMNLIEYFVHIEDIRRAEEHWEPRKLQPEIQQKMWSALTKRARLMAGKKYPNGLVLAAPGYSPDSVTVISPKSGQRATVLTGEPGELVLYLFGREQARVTVS</sequence>
<dbReference type="Proteomes" id="UP000516404">
    <property type="component" value="Chromosome"/>
</dbReference>
<dbReference type="AlphaFoldDB" id="A0A7H2BBG8"/>
<evidence type="ECO:0000313" key="3">
    <source>
        <dbReference type="Proteomes" id="UP000516404"/>
    </source>
</evidence>
<name>A0A7H2BBG8_9MICC</name>
<accession>A0A7H2BBG8</accession>
<dbReference type="Gene3D" id="1.20.120.450">
    <property type="entry name" value="dinb family like domain"/>
    <property type="match status" value="1"/>
</dbReference>
<dbReference type="Pfam" id="PF11716">
    <property type="entry name" value="MDMPI_N"/>
    <property type="match status" value="1"/>
</dbReference>
<evidence type="ECO:0000259" key="1">
    <source>
        <dbReference type="Pfam" id="PF11716"/>
    </source>
</evidence>
<dbReference type="InterPro" id="IPR017517">
    <property type="entry name" value="Maleyloyr_isom"/>
</dbReference>
<dbReference type="SUPFAM" id="SSF109854">
    <property type="entry name" value="DinB/YfiT-like putative metalloenzymes"/>
    <property type="match status" value="1"/>
</dbReference>
<reference evidence="2 3" key="1">
    <citation type="submission" date="2020-09" db="EMBL/GenBank/DDBJ databases">
        <title>Investigation of environmental microbes.</title>
        <authorList>
            <person name="Ou Y."/>
            <person name="Kang Q."/>
        </authorList>
    </citation>
    <scope>NUCLEOTIDE SEQUENCE [LARGE SCALE GENOMIC DNA]</scope>
    <source>
        <strain evidence="2 3">KJZ-14</strain>
    </source>
</reference>
<feature type="domain" description="Mycothiol-dependent maleylpyruvate isomerase metal-binding" evidence="1">
    <location>
        <begin position="26"/>
        <end position="58"/>
    </location>
</feature>
<dbReference type="InterPro" id="IPR034660">
    <property type="entry name" value="DinB/YfiT-like"/>
</dbReference>
<dbReference type="GeneID" id="96623983"/>
<organism evidence="2 3">
    <name type="scientific">Rothia terrae</name>
    <dbReference type="NCBI Taxonomy" id="396015"/>
    <lineage>
        <taxon>Bacteria</taxon>
        <taxon>Bacillati</taxon>
        <taxon>Actinomycetota</taxon>
        <taxon>Actinomycetes</taxon>
        <taxon>Micrococcales</taxon>
        <taxon>Micrococcaceae</taxon>
        <taxon>Rothia</taxon>
    </lineage>
</organism>
<evidence type="ECO:0000313" key="2">
    <source>
        <dbReference type="EMBL" id="QNV37014.1"/>
    </source>
</evidence>
<proteinExistence type="predicted"/>
<dbReference type="InterPro" id="IPR017519">
    <property type="entry name" value="CHP03085"/>
</dbReference>
<dbReference type="RefSeq" id="WP_190723993.1">
    <property type="nucleotide sequence ID" value="NZ_CP061539.1"/>
</dbReference>
<dbReference type="NCBIfam" id="TIGR03085">
    <property type="entry name" value="TIGR03085 family metal-binding protein"/>
    <property type="match status" value="1"/>
</dbReference>
<dbReference type="EMBL" id="CP061539">
    <property type="protein sequence ID" value="QNV37014.1"/>
    <property type="molecule type" value="Genomic_DNA"/>
</dbReference>
<keyword evidence="3" id="KW-1185">Reference proteome</keyword>
<gene>
    <name evidence="2" type="ORF">IDM49_07005</name>
</gene>
<protein>
    <submittedName>
        <fullName evidence="2">TIGR03085 family protein</fullName>
    </submittedName>
</protein>
<dbReference type="GO" id="GO:0046872">
    <property type="term" value="F:metal ion binding"/>
    <property type="evidence" value="ECO:0007669"/>
    <property type="project" value="InterPro"/>
</dbReference>
<dbReference type="KEGG" id="rter:IDM49_07005"/>
<dbReference type="NCBIfam" id="TIGR03083">
    <property type="entry name" value="maleylpyruvate isomerase family mycothiol-dependent enzyme"/>
    <property type="match status" value="1"/>
</dbReference>
<dbReference type="InterPro" id="IPR024344">
    <property type="entry name" value="MDMPI_metal-binding"/>
</dbReference>